<feature type="region of interest" description="Disordered" evidence="1">
    <location>
        <begin position="93"/>
        <end position="128"/>
    </location>
</feature>
<accession>A0A151WG20</accession>
<dbReference type="EMBL" id="KQ983200">
    <property type="protein sequence ID" value="KYQ46782.1"/>
    <property type="molecule type" value="Genomic_DNA"/>
</dbReference>
<reference evidence="2 3" key="1">
    <citation type="submission" date="2015-09" db="EMBL/GenBank/DDBJ databases">
        <title>Trachymyrmex zeteki WGS genome.</title>
        <authorList>
            <person name="Nygaard S."/>
            <person name="Hu H."/>
            <person name="Boomsma J."/>
            <person name="Zhang G."/>
        </authorList>
    </citation>
    <scope>NUCLEOTIDE SEQUENCE [LARGE SCALE GENOMIC DNA]</scope>
    <source>
        <strain evidence="2">Tzet28-1</strain>
        <tissue evidence="2">Whole body</tissue>
    </source>
</reference>
<dbReference type="AlphaFoldDB" id="A0A151WG20"/>
<organism evidence="2 3">
    <name type="scientific">Mycetomoellerius zeteki</name>
    <dbReference type="NCBI Taxonomy" id="64791"/>
    <lineage>
        <taxon>Eukaryota</taxon>
        <taxon>Metazoa</taxon>
        <taxon>Ecdysozoa</taxon>
        <taxon>Arthropoda</taxon>
        <taxon>Hexapoda</taxon>
        <taxon>Insecta</taxon>
        <taxon>Pterygota</taxon>
        <taxon>Neoptera</taxon>
        <taxon>Endopterygota</taxon>
        <taxon>Hymenoptera</taxon>
        <taxon>Apocrita</taxon>
        <taxon>Aculeata</taxon>
        <taxon>Formicoidea</taxon>
        <taxon>Formicidae</taxon>
        <taxon>Myrmicinae</taxon>
        <taxon>Mycetomoellerius</taxon>
    </lineage>
</organism>
<dbReference type="Proteomes" id="UP000075809">
    <property type="component" value="Unassembled WGS sequence"/>
</dbReference>
<protein>
    <submittedName>
        <fullName evidence="2">Uncharacterized protein</fullName>
    </submittedName>
</protein>
<feature type="compositionally biased region" description="Basic and acidic residues" evidence="1">
    <location>
        <begin position="104"/>
        <end position="121"/>
    </location>
</feature>
<sequence>MMKMLNISKTSLQIENRYKTVLKRKKKAVENNCKSGSSREKVPFEEELRKIAHSDDSIEPEVLRSVRSVRYPKFNVPEIPEEICSINLAKHAIDGSPKAKKPRRTNEDIRMELFEKKEAAKEKRHKEK</sequence>
<keyword evidence="3" id="KW-1185">Reference proteome</keyword>
<gene>
    <name evidence="2" type="ORF">ALC60_14207</name>
</gene>
<evidence type="ECO:0000256" key="1">
    <source>
        <dbReference type="SAM" id="MobiDB-lite"/>
    </source>
</evidence>
<evidence type="ECO:0000313" key="3">
    <source>
        <dbReference type="Proteomes" id="UP000075809"/>
    </source>
</evidence>
<name>A0A151WG20_9HYME</name>
<evidence type="ECO:0000313" key="2">
    <source>
        <dbReference type="EMBL" id="KYQ46782.1"/>
    </source>
</evidence>
<proteinExistence type="predicted"/>